<evidence type="ECO:0000313" key="4">
    <source>
        <dbReference type="Proteomes" id="UP001242045"/>
    </source>
</evidence>
<dbReference type="Gene3D" id="1.10.260.40">
    <property type="entry name" value="lambda repressor-like DNA-binding domains"/>
    <property type="match status" value="1"/>
</dbReference>
<dbReference type="InterPro" id="IPR001387">
    <property type="entry name" value="Cro/C1-type_HTH"/>
</dbReference>
<dbReference type="CDD" id="cd00093">
    <property type="entry name" value="HTH_XRE"/>
    <property type="match status" value="1"/>
</dbReference>
<evidence type="ECO:0000256" key="1">
    <source>
        <dbReference type="SAM" id="MobiDB-lite"/>
    </source>
</evidence>
<protein>
    <submittedName>
        <fullName evidence="3">DNA-binding transcriptional regulator YiaG</fullName>
    </submittedName>
</protein>
<dbReference type="GO" id="GO:0003677">
    <property type="term" value="F:DNA binding"/>
    <property type="evidence" value="ECO:0007669"/>
    <property type="project" value="UniProtKB-KW"/>
</dbReference>
<dbReference type="InterPro" id="IPR010982">
    <property type="entry name" value="Lambda_DNA-bd_dom_sf"/>
</dbReference>
<gene>
    <name evidence="3" type="ORF">J2W31_001708</name>
</gene>
<dbReference type="Proteomes" id="UP001242045">
    <property type="component" value="Unassembled WGS sequence"/>
</dbReference>
<dbReference type="AlphaFoldDB" id="A0AAW8CMG6"/>
<comment type="caution">
    <text evidence="3">The sequence shown here is derived from an EMBL/GenBank/DDBJ whole genome shotgun (WGS) entry which is preliminary data.</text>
</comment>
<dbReference type="PROSITE" id="PS50943">
    <property type="entry name" value="HTH_CROC1"/>
    <property type="match status" value="1"/>
</dbReference>
<dbReference type="SUPFAM" id="SSF47413">
    <property type="entry name" value="lambda repressor-like DNA-binding domains"/>
    <property type="match status" value="1"/>
</dbReference>
<keyword evidence="3" id="KW-0238">DNA-binding</keyword>
<evidence type="ECO:0000259" key="2">
    <source>
        <dbReference type="PROSITE" id="PS50943"/>
    </source>
</evidence>
<dbReference type="EMBL" id="JAUSRD010000003">
    <property type="protein sequence ID" value="MDP9892603.1"/>
    <property type="molecule type" value="Genomic_DNA"/>
</dbReference>
<evidence type="ECO:0000313" key="3">
    <source>
        <dbReference type="EMBL" id="MDP9892603.1"/>
    </source>
</evidence>
<feature type="domain" description="HTH cro/C1-type" evidence="2">
    <location>
        <begin position="112"/>
        <end position="158"/>
    </location>
</feature>
<name>A0AAW8CMG6_9BURK</name>
<accession>A0AAW8CMG6</accession>
<feature type="region of interest" description="Disordered" evidence="1">
    <location>
        <begin position="84"/>
        <end position="104"/>
    </location>
</feature>
<dbReference type="Pfam" id="PF13560">
    <property type="entry name" value="HTH_31"/>
    <property type="match status" value="1"/>
</dbReference>
<organism evidence="3 4">
    <name type="scientific">Variovorax boronicumulans</name>
    <dbReference type="NCBI Taxonomy" id="436515"/>
    <lineage>
        <taxon>Bacteria</taxon>
        <taxon>Pseudomonadati</taxon>
        <taxon>Pseudomonadota</taxon>
        <taxon>Betaproteobacteria</taxon>
        <taxon>Burkholderiales</taxon>
        <taxon>Comamonadaceae</taxon>
        <taxon>Variovorax</taxon>
    </lineage>
</organism>
<proteinExistence type="predicted"/>
<reference evidence="3" key="1">
    <citation type="submission" date="2023-07" db="EMBL/GenBank/DDBJ databases">
        <title>Sorghum-associated microbial communities from plants grown in Nebraska, USA.</title>
        <authorList>
            <person name="Schachtman D."/>
        </authorList>
    </citation>
    <scope>NUCLEOTIDE SEQUENCE</scope>
    <source>
        <strain evidence="3">DS3754</strain>
    </source>
</reference>
<dbReference type="SMART" id="SM00530">
    <property type="entry name" value="HTH_XRE"/>
    <property type="match status" value="1"/>
</dbReference>
<sequence length="173" mass="19053">MIEIVKQILTQELPIRQCLMHPGHNTAMPDITSILKAEISRVARKEVRAEIETLKKASTSYRSAIADLRRQVVTLEKELRRVSKGAARQAAEETPSDANGSDTKRRFSATRLAAHRAKLGLSAASYGVLVGVSGQTIYHWEQGKARPRAAQLESLATVRNLGARDITERLAAQ</sequence>